<evidence type="ECO:0000313" key="1">
    <source>
        <dbReference type="EMBL" id="KKM82145.1"/>
    </source>
</evidence>
<protein>
    <submittedName>
        <fullName evidence="1">Uncharacterized protein</fullName>
    </submittedName>
</protein>
<dbReference type="AlphaFoldDB" id="A0A0F9MZV0"/>
<proteinExistence type="predicted"/>
<sequence>MMHVTSLLAIALYKEGASLRDVAWLLKISYPRAWFIINKYASEEMRAPGSNRVIGTMRPNGGSHEST</sequence>
<dbReference type="EMBL" id="LAZR01007909">
    <property type="protein sequence ID" value="KKM82145.1"/>
    <property type="molecule type" value="Genomic_DNA"/>
</dbReference>
<organism evidence="1">
    <name type="scientific">marine sediment metagenome</name>
    <dbReference type="NCBI Taxonomy" id="412755"/>
    <lineage>
        <taxon>unclassified sequences</taxon>
        <taxon>metagenomes</taxon>
        <taxon>ecological metagenomes</taxon>
    </lineage>
</organism>
<reference evidence="1" key="1">
    <citation type="journal article" date="2015" name="Nature">
        <title>Complex archaea that bridge the gap between prokaryotes and eukaryotes.</title>
        <authorList>
            <person name="Spang A."/>
            <person name="Saw J.H."/>
            <person name="Jorgensen S.L."/>
            <person name="Zaremba-Niedzwiedzka K."/>
            <person name="Martijn J."/>
            <person name="Lind A.E."/>
            <person name="van Eijk R."/>
            <person name="Schleper C."/>
            <person name="Guy L."/>
            <person name="Ettema T.J."/>
        </authorList>
    </citation>
    <scope>NUCLEOTIDE SEQUENCE</scope>
</reference>
<name>A0A0F9MZV0_9ZZZZ</name>
<gene>
    <name evidence="1" type="ORF">LCGC14_1322550</name>
</gene>
<comment type="caution">
    <text evidence="1">The sequence shown here is derived from an EMBL/GenBank/DDBJ whole genome shotgun (WGS) entry which is preliminary data.</text>
</comment>
<accession>A0A0F9MZV0</accession>